<proteinExistence type="predicted"/>
<dbReference type="HOGENOM" id="CLU_1184421_0_0_0"/>
<accession>L0DSZ0</accession>
<name>L0DSZ0_SINAD</name>
<dbReference type="KEGG" id="saci:Sinac_7446"/>
<dbReference type="Proteomes" id="UP000010798">
    <property type="component" value="Chromosome"/>
</dbReference>
<evidence type="ECO:0000313" key="2">
    <source>
        <dbReference type="Proteomes" id="UP000010798"/>
    </source>
</evidence>
<organism evidence="1 2">
    <name type="scientific">Singulisphaera acidiphila (strain ATCC BAA-1392 / DSM 18658 / VKM B-2454 / MOB10)</name>
    <dbReference type="NCBI Taxonomy" id="886293"/>
    <lineage>
        <taxon>Bacteria</taxon>
        <taxon>Pseudomonadati</taxon>
        <taxon>Planctomycetota</taxon>
        <taxon>Planctomycetia</taxon>
        <taxon>Isosphaerales</taxon>
        <taxon>Isosphaeraceae</taxon>
        <taxon>Singulisphaera</taxon>
    </lineage>
</organism>
<protein>
    <submittedName>
        <fullName evidence="1">Uncharacterized protein</fullName>
    </submittedName>
</protein>
<reference evidence="1 2" key="1">
    <citation type="submission" date="2012-02" db="EMBL/GenBank/DDBJ databases">
        <title>Complete sequence of chromosome of Singulisphaera acidiphila DSM 18658.</title>
        <authorList>
            <consortium name="US DOE Joint Genome Institute (JGI-PGF)"/>
            <person name="Lucas S."/>
            <person name="Copeland A."/>
            <person name="Lapidus A."/>
            <person name="Glavina del Rio T."/>
            <person name="Dalin E."/>
            <person name="Tice H."/>
            <person name="Bruce D."/>
            <person name="Goodwin L."/>
            <person name="Pitluck S."/>
            <person name="Peters L."/>
            <person name="Ovchinnikova G."/>
            <person name="Chertkov O."/>
            <person name="Kyrpides N."/>
            <person name="Mavromatis K."/>
            <person name="Ivanova N."/>
            <person name="Brettin T."/>
            <person name="Detter J.C."/>
            <person name="Han C."/>
            <person name="Larimer F."/>
            <person name="Land M."/>
            <person name="Hauser L."/>
            <person name="Markowitz V."/>
            <person name="Cheng J.-F."/>
            <person name="Hugenholtz P."/>
            <person name="Woyke T."/>
            <person name="Wu D."/>
            <person name="Tindall B."/>
            <person name="Pomrenke H."/>
            <person name="Brambilla E."/>
            <person name="Klenk H.-P."/>
            <person name="Eisen J.A."/>
        </authorList>
    </citation>
    <scope>NUCLEOTIDE SEQUENCE [LARGE SCALE GENOMIC DNA]</scope>
    <source>
        <strain evidence="2">ATCC BAA-1392 / DSM 18658 / VKM B-2454 / MOB10</strain>
    </source>
</reference>
<gene>
    <name evidence="1" type="ordered locus">Sinac_7446</name>
</gene>
<dbReference type="AlphaFoldDB" id="L0DSZ0"/>
<keyword evidence="2" id="KW-1185">Reference proteome</keyword>
<dbReference type="EMBL" id="CP003364">
    <property type="protein sequence ID" value="AGA31481.1"/>
    <property type="molecule type" value="Genomic_DNA"/>
</dbReference>
<sequence>MPRVPCTRNPCVPGQGVPAWYPEDPRHKRGGGTYKKKSLCPPFLRSGRSSPVGSASACRPSGLSETGLFPRTEAKKRAHPATHVNNKIYTRCTQANLTFEGRKQGSCKDTCTGIAPSPPRFIWPSIWQSLGDGKTPSEPLKPRDIQGLKHVERLLPKKKSLCPPFFLLAHEKSGQGTCLVTAPFLALDLPICLLQHGKALQFRFRDICVRVDQADFASEELVGLGYVIELERLE</sequence>
<evidence type="ECO:0000313" key="1">
    <source>
        <dbReference type="EMBL" id="AGA31481.1"/>
    </source>
</evidence>